<dbReference type="InterPro" id="IPR050546">
    <property type="entry name" value="Glycosyl_Hydrlase_16"/>
</dbReference>
<dbReference type="InterPro" id="IPR013320">
    <property type="entry name" value="ConA-like_dom_sf"/>
</dbReference>
<feature type="region of interest" description="Disordered" evidence="1">
    <location>
        <begin position="264"/>
        <end position="288"/>
    </location>
</feature>
<evidence type="ECO:0000313" key="4">
    <source>
        <dbReference type="Proteomes" id="UP000183263"/>
    </source>
</evidence>
<feature type="domain" description="GH16" evidence="2">
    <location>
        <begin position="47"/>
        <end position="266"/>
    </location>
</feature>
<dbReference type="EMBL" id="FNDN01000006">
    <property type="protein sequence ID" value="SDI29938.1"/>
    <property type="molecule type" value="Genomic_DNA"/>
</dbReference>
<dbReference type="InterPro" id="IPR000757">
    <property type="entry name" value="Beta-glucanase-like"/>
</dbReference>
<sequence>MAAILTVMAPGGIAQPAAPSGVPVPVGDLPGWRHIFADDFTADAPTGSWANECSPDDIVYTGAQGQKWRVYPRCYPDTYQKRPYRADRVLSVHDGVLDFHLHQVDGVPAGANPSPLIDGVGQYQTYGRYSARMRVDTPGMDEYYAAWLLWPQSERWPEDGEFDFPEGHLSGTALGYHHHAGQGACVGCQEISTDIGARFTDWHTYTIEWTPGRIRYLLDDVVVLDSTDWVPSGPMRWQLQTETNGYGDSAGHLLVDWVSVWAYDGPGPTSPPPPPPSPPAWTGSAAGR</sequence>
<reference evidence="3 4" key="1">
    <citation type="submission" date="2016-10" db="EMBL/GenBank/DDBJ databases">
        <authorList>
            <person name="de Groot N.N."/>
        </authorList>
    </citation>
    <scope>NUCLEOTIDE SEQUENCE [LARGE SCALE GENOMIC DNA]</scope>
    <source>
        <strain evidence="3 4">DSM 44892</strain>
    </source>
</reference>
<protein>
    <submittedName>
        <fullName evidence="3">Glycosyl hydrolases family 16</fullName>
    </submittedName>
</protein>
<dbReference type="CDD" id="cd00413">
    <property type="entry name" value="Glyco_hydrolase_16"/>
    <property type="match status" value="1"/>
</dbReference>
<dbReference type="GO" id="GO:0004553">
    <property type="term" value="F:hydrolase activity, hydrolyzing O-glycosyl compounds"/>
    <property type="evidence" value="ECO:0007669"/>
    <property type="project" value="InterPro"/>
</dbReference>
<dbReference type="Gene3D" id="2.60.120.200">
    <property type="match status" value="1"/>
</dbReference>
<organism evidence="3 4">
    <name type="scientific">Rhodococcus triatomae</name>
    <dbReference type="NCBI Taxonomy" id="300028"/>
    <lineage>
        <taxon>Bacteria</taxon>
        <taxon>Bacillati</taxon>
        <taxon>Actinomycetota</taxon>
        <taxon>Actinomycetes</taxon>
        <taxon>Mycobacteriales</taxon>
        <taxon>Nocardiaceae</taxon>
        <taxon>Rhodococcus</taxon>
    </lineage>
</organism>
<evidence type="ECO:0000256" key="1">
    <source>
        <dbReference type="SAM" id="MobiDB-lite"/>
    </source>
</evidence>
<accession>A0A1G8JFC2</accession>
<keyword evidence="4" id="KW-1185">Reference proteome</keyword>
<dbReference type="PANTHER" id="PTHR10963">
    <property type="entry name" value="GLYCOSYL HYDROLASE-RELATED"/>
    <property type="match status" value="1"/>
</dbReference>
<dbReference type="SUPFAM" id="SSF49899">
    <property type="entry name" value="Concanavalin A-like lectins/glucanases"/>
    <property type="match status" value="1"/>
</dbReference>
<dbReference type="PANTHER" id="PTHR10963:SF60">
    <property type="entry name" value="GRAM-NEGATIVE BACTERIA-BINDING PROTEIN 1-RELATED"/>
    <property type="match status" value="1"/>
</dbReference>
<dbReference type="Proteomes" id="UP000183263">
    <property type="component" value="Unassembled WGS sequence"/>
</dbReference>
<dbReference type="PROSITE" id="PS51762">
    <property type="entry name" value="GH16_2"/>
    <property type="match status" value="1"/>
</dbReference>
<dbReference type="AlphaFoldDB" id="A0A1G8JFC2"/>
<evidence type="ECO:0000259" key="2">
    <source>
        <dbReference type="PROSITE" id="PS51762"/>
    </source>
</evidence>
<dbReference type="GO" id="GO:0005975">
    <property type="term" value="P:carbohydrate metabolic process"/>
    <property type="evidence" value="ECO:0007669"/>
    <property type="project" value="InterPro"/>
</dbReference>
<name>A0A1G8JFC2_9NOCA</name>
<dbReference type="Pfam" id="PF00722">
    <property type="entry name" value="Glyco_hydro_16"/>
    <property type="match status" value="1"/>
</dbReference>
<keyword evidence="3" id="KW-0378">Hydrolase</keyword>
<proteinExistence type="predicted"/>
<gene>
    <name evidence="3" type="ORF">SAMN05444695_106173</name>
</gene>
<evidence type="ECO:0000313" key="3">
    <source>
        <dbReference type="EMBL" id="SDI29938.1"/>
    </source>
</evidence>
<feature type="compositionally biased region" description="Pro residues" evidence="1">
    <location>
        <begin position="268"/>
        <end position="279"/>
    </location>
</feature>